<dbReference type="EnsemblMetazoa" id="G9072.8">
    <property type="protein sequence ID" value="G9072.8:cds"/>
    <property type="gene ID" value="G9072"/>
</dbReference>
<dbReference type="InterPro" id="IPR036396">
    <property type="entry name" value="Cyt_P450_sf"/>
</dbReference>
<comment type="cofactor">
    <cofactor evidence="1 8">
        <name>heme</name>
        <dbReference type="ChEBI" id="CHEBI:30413"/>
    </cofactor>
</comment>
<dbReference type="SMR" id="A0A8W8NXI8"/>
<evidence type="ECO:0000256" key="7">
    <source>
        <dbReference type="ARBA" id="ARBA00023033"/>
    </source>
</evidence>
<dbReference type="EnsemblMetazoa" id="G9072.6">
    <property type="protein sequence ID" value="G9072.6:cds"/>
    <property type="gene ID" value="G9072"/>
</dbReference>
<dbReference type="InterPro" id="IPR001128">
    <property type="entry name" value="Cyt_P450"/>
</dbReference>
<dbReference type="InterPro" id="IPR050705">
    <property type="entry name" value="Cytochrome_P450_3A"/>
</dbReference>
<organism evidence="10 11">
    <name type="scientific">Magallana gigas</name>
    <name type="common">Pacific oyster</name>
    <name type="synonym">Crassostrea gigas</name>
    <dbReference type="NCBI Taxonomy" id="29159"/>
    <lineage>
        <taxon>Eukaryota</taxon>
        <taxon>Metazoa</taxon>
        <taxon>Spiralia</taxon>
        <taxon>Lophotrochozoa</taxon>
        <taxon>Mollusca</taxon>
        <taxon>Bivalvia</taxon>
        <taxon>Autobranchia</taxon>
        <taxon>Pteriomorphia</taxon>
        <taxon>Ostreida</taxon>
        <taxon>Ostreoidea</taxon>
        <taxon>Ostreidae</taxon>
        <taxon>Magallana</taxon>
    </lineage>
</organism>
<sequence>MTTAAVLPAFLTFDPVLLTLVCTACVLLYWYLKNTYSVFNELNVPGPTPKWVFGNIGEFKDKFPLEVFKEWRKTYGNIFGFFEGFKPSIVITDPEMAKQVLVKHFDKFHVRPIYNPFVYYPDDLSLLNTYGETWRRQRSVVASAFKSANTAHIVKCLNRAADKLMLKLDESARLNHNGFDITSLVDRFSLEAFASAAFNYKGNILDDPNATLFRYMRAFNHSSSADNPIAGLARVFESLTPLLKPFDKEHAMLHVQHVNEIRKCIKEERERLANEGVDSAERNLLHHLMLGTFLEKAEDGKWHRRGLSDEEIVAHINSLIGGGLGTLNASIEFVIHMLAVNPEAQQRVYQNIMDVCGNEENPSDKQLKELEELDKFILETLRLLPCAPGLARTCTEDCEINGVPFRKGWVVRIMLCTVYNDESFFPKPEVFDSDRFTTEEKEKRHPYTFLPYGQGPRMCPGYHIGVFQTKAALVKILRKYVIESSPQTVDPLPVALRPMLSPKDGVCVKLTKRT</sequence>
<dbReference type="InterPro" id="IPR002401">
    <property type="entry name" value="Cyt_P450_E_grp-I"/>
</dbReference>
<keyword evidence="5" id="KW-0560">Oxidoreductase</keyword>
<proteinExistence type="inferred from homology"/>
<evidence type="ECO:0000256" key="6">
    <source>
        <dbReference type="ARBA" id="ARBA00023004"/>
    </source>
</evidence>
<dbReference type="Pfam" id="PF00067">
    <property type="entry name" value="p450"/>
    <property type="match status" value="1"/>
</dbReference>
<keyword evidence="9" id="KW-1133">Transmembrane helix</keyword>
<keyword evidence="4 8" id="KW-0479">Metal-binding</keyword>
<comment type="similarity">
    <text evidence="2">Belongs to the cytochrome P450 family.</text>
</comment>
<evidence type="ECO:0000256" key="2">
    <source>
        <dbReference type="ARBA" id="ARBA00010617"/>
    </source>
</evidence>
<keyword evidence="7" id="KW-0503">Monooxygenase</keyword>
<dbReference type="Proteomes" id="UP000005408">
    <property type="component" value="Unassembled WGS sequence"/>
</dbReference>
<name>A0A8W8NXI8_MAGGI</name>
<dbReference type="PANTHER" id="PTHR24302">
    <property type="entry name" value="CYTOCHROME P450 FAMILY 3"/>
    <property type="match status" value="1"/>
</dbReference>
<evidence type="ECO:0000256" key="4">
    <source>
        <dbReference type="ARBA" id="ARBA00022723"/>
    </source>
</evidence>
<dbReference type="OMA" id="KNRRVWQ"/>
<dbReference type="PRINTS" id="PR00463">
    <property type="entry name" value="EP450I"/>
</dbReference>
<keyword evidence="6 8" id="KW-0408">Iron</keyword>
<evidence type="ECO:0000256" key="8">
    <source>
        <dbReference type="PIRSR" id="PIRSR602401-1"/>
    </source>
</evidence>
<keyword evidence="9" id="KW-0472">Membrane</keyword>
<evidence type="ECO:0000256" key="3">
    <source>
        <dbReference type="ARBA" id="ARBA00022617"/>
    </source>
</evidence>
<evidence type="ECO:0000313" key="11">
    <source>
        <dbReference type="Proteomes" id="UP000005408"/>
    </source>
</evidence>
<reference evidence="10" key="1">
    <citation type="submission" date="2022-08" db="UniProtKB">
        <authorList>
            <consortium name="EnsemblMetazoa"/>
        </authorList>
    </citation>
    <scope>IDENTIFICATION</scope>
    <source>
        <strain evidence="10">05x7-T-G4-1.051#20</strain>
    </source>
</reference>
<dbReference type="PANTHER" id="PTHR24302:SF15">
    <property type="entry name" value="FATTY-ACID PEROXYGENASE"/>
    <property type="match status" value="1"/>
</dbReference>
<dbReference type="EnsemblMetazoa" id="G9072.9">
    <property type="protein sequence ID" value="G9072.9:cds"/>
    <property type="gene ID" value="G9072"/>
</dbReference>
<keyword evidence="11" id="KW-1185">Reference proteome</keyword>
<evidence type="ECO:0000256" key="9">
    <source>
        <dbReference type="SAM" id="Phobius"/>
    </source>
</evidence>
<feature type="binding site" description="axial binding residue" evidence="8">
    <location>
        <position position="459"/>
    </location>
    <ligand>
        <name>heme</name>
        <dbReference type="ChEBI" id="CHEBI:30413"/>
    </ligand>
    <ligandPart>
        <name>Fe</name>
        <dbReference type="ChEBI" id="CHEBI:18248"/>
    </ligandPart>
</feature>
<dbReference type="AlphaFoldDB" id="A0A8W8NXI8"/>
<protein>
    <recommendedName>
        <fullName evidence="12">Cytochrome P450</fullName>
    </recommendedName>
</protein>
<dbReference type="SUPFAM" id="SSF48264">
    <property type="entry name" value="Cytochrome P450"/>
    <property type="match status" value="1"/>
</dbReference>
<evidence type="ECO:0000256" key="1">
    <source>
        <dbReference type="ARBA" id="ARBA00001971"/>
    </source>
</evidence>
<dbReference type="Gene3D" id="1.10.630.10">
    <property type="entry name" value="Cytochrome P450"/>
    <property type="match status" value="1"/>
</dbReference>
<dbReference type="GO" id="GO:0008395">
    <property type="term" value="F:steroid hydroxylase activity"/>
    <property type="evidence" value="ECO:0007669"/>
    <property type="project" value="TreeGrafter"/>
</dbReference>
<evidence type="ECO:0000256" key="5">
    <source>
        <dbReference type="ARBA" id="ARBA00023002"/>
    </source>
</evidence>
<dbReference type="GO" id="GO:0020037">
    <property type="term" value="F:heme binding"/>
    <property type="evidence" value="ECO:0007669"/>
    <property type="project" value="InterPro"/>
</dbReference>
<dbReference type="OrthoDB" id="1470350at2759"/>
<evidence type="ECO:0008006" key="12">
    <source>
        <dbReference type="Google" id="ProtNLM"/>
    </source>
</evidence>
<feature type="transmembrane region" description="Helical" evidence="9">
    <location>
        <begin position="6"/>
        <end position="32"/>
    </location>
</feature>
<evidence type="ECO:0000313" key="10">
    <source>
        <dbReference type="EnsemblMetazoa" id="G9072.7:cds"/>
    </source>
</evidence>
<accession>A0A8W8NXI8</accession>
<dbReference type="FunFam" id="1.10.630.10:FF:000182">
    <property type="entry name" value="Cytochrome P450 3A4"/>
    <property type="match status" value="1"/>
</dbReference>
<keyword evidence="3 8" id="KW-0349">Heme</keyword>
<dbReference type="EnsemblMetazoa" id="G9072.11">
    <property type="protein sequence ID" value="G9072.11:cds"/>
    <property type="gene ID" value="G9072"/>
</dbReference>
<dbReference type="EnsemblMetazoa" id="G9072.7">
    <property type="protein sequence ID" value="G9072.7:cds"/>
    <property type="gene ID" value="G9072"/>
</dbReference>
<keyword evidence="9" id="KW-0812">Transmembrane</keyword>
<dbReference type="GO" id="GO:0016705">
    <property type="term" value="F:oxidoreductase activity, acting on paired donors, with incorporation or reduction of molecular oxygen"/>
    <property type="evidence" value="ECO:0007669"/>
    <property type="project" value="InterPro"/>
</dbReference>
<dbReference type="GO" id="GO:0005506">
    <property type="term" value="F:iron ion binding"/>
    <property type="evidence" value="ECO:0007669"/>
    <property type="project" value="InterPro"/>
</dbReference>
<dbReference type="EnsemblMetazoa" id="G9072.1">
    <property type="protein sequence ID" value="G9072.1:cds"/>
    <property type="gene ID" value="G9072"/>
</dbReference>